<evidence type="ECO:0000256" key="1">
    <source>
        <dbReference type="ARBA" id="ARBA00007074"/>
    </source>
</evidence>
<feature type="domain" description="NlpC/P60" evidence="5">
    <location>
        <begin position="1"/>
        <end position="136"/>
    </location>
</feature>
<reference evidence="6 7" key="1">
    <citation type="submission" date="2013-02" db="EMBL/GenBank/DDBJ databases">
        <title>The Genome Sequence of Enterococcus pallens BAA-351.</title>
        <authorList>
            <consortium name="The Broad Institute Genome Sequencing Platform"/>
            <consortium name="The Broad Institute Genome Sequencing Center for Infectious Disease"/>
            <person name="Earl A.M."/>
            <person name="Gilmore M.S."/>
            <person name="Lebreton F."/>
            <person name="Walker B."/>
            <person name="Young S.K."/>
            <person name="Zeng Q."/>
            <person name="Gargeya S."/>
            <person name="Fitzgerald M."/>
            <person name="Haas B."/>
            <person name="Abouelleil A."/>
            <person name="Alvarado L."/>
            <person name="Arachchi H.M."/>
            <person name="Berlin A.M."/>
            <person name="Chapman S.B."/>
            <person name="Dewar J."/>
            <person name="Goldberg J."/>
            <person name="Griggs A."/>
            <person name="Gujja S."/>
            <person name="Hansen M."/>
            <person name="Howarth C."/>
            <person name="Imamovic A."/>
            <person name="Larimer J."/>
            <person name="McCowan C."/>
            <person name="Murphy C."/>
            <person name="Neiman D."/>
            <person name="Pearson M."/>
            <person name="Priest M."/>
            <person name="Roberts A."/>
            <person name="Saif S."/>
            <person name="Shea T."/>
            <person name="Sisk P."/>
            <person name="Sykes S."/>
            <person name="Wortman J."/>
            <person name="Nusbaum C."/>
            <person name="Birren B."/>
        </authorList>
    </citation>
    <scope>NUCLEOTIDE SEQUENCE [LARGE SCALE GENOMIC DNA]</scope>
    <source>
        <strain evidence="6 7">ATCC BAA-351</strain>
    </source>
</reference>
<dbReference type="GO" id="GO:0008234">
    <property type="term" value="F:cysteine-type peptidase activity"/>
    <property type="evidence" value="ECO:0007669"/>
    <property type="project" value="UniProtKB-KW"/>
</dbReference>
<dbReference type="SUPFAM" id="SSF54001">
    <property type="entry name" value="Cysteine proteinases"/>
    <property type="match status" value="1"/>
</dbReference>
<evidence type="ECO:0000259" key="5">
    <source>
        <dbReference type="PROSITE" id="PS51935"/>
    </source>
</evidence>
<dbReference type="InterPro" id="IPR000064">
    <property type="entry name" value="NLP_P60_dom"/>
</dbReference>
<dbReference type="InterPro" id="IPR038765">
    <property type="entry name" value="Papain-like_cys_pep_sf"/>
</dbReference>
<evidence type="ECO:0000256" key="4">
    <source>
        <dbReference type="ARBA" id="ARBA00022807"/>
    </source>
</evidence>
<dbReference type="Gene3D" id="3.90.1720.10">
    <property type="entry name" value="endopeptidase domain like (from Nostoc punctiforme)"/>
    <property type="match status" value="1"/>
</dbReference>
<dbReference type="PROSITE" id="PS51935">
    <property type="entry name" value="NLPC_P60"/>
    <property type="match status" value="1"/>
</dbReference>
<proteinExistence type="inferred from homology"/>
<dbReference type="AlphaFoldDB" id="R2QI50"/>
<name>R2QI50_9ENTE</name>
<comment type="similarity">
    <text evidence="1">Belongs to the peptidase C40 family.</text>
</comment>
<dbReference type="eggNOG" id="COG0791">
    <property type="taxonomic scope" value="Bacteria"/>
</dbReference>
<keyword evidence="4" id="KW-0788">Thiol protease</keyword>
<organism evidence="6 7">
    <name type="scientific">Enterococcus pallens ATCC BAA-351</name>
    <dbReference type="NCBI Taxonomy" id="1158607"/>
    <lineage>
        <taxon>Bacteria</taxon>
        <taxon>Bacillati</taxon>
        <taxon>Bacillota</taxon>
        <taxon>Bacilli</taxon>
        <taxon>Lactobacillales</taxon>
        <taxon>Enterococcaceae</taxon>
        <taxon>Enterococcus</taxon>
    </lineage>
</organism>
<dbReference type="PATRIC" id="fig|1158607.3.peg.1744"/>
<dbReference type="eggNOG" id="COG3409">
    <property type="taxonomic scope" value="Bacteria"/>
</dbReference>
<sequence length="263" mass="28171">MASIDGVMDFMFSKQGKVRYSMAARMGPYSYDCSSAVFFALIAGGFLKQGTGIGNTESLYRLEGTLLTPISRSQVRRGDIFVAGKKGGSSGSAGHTGIFIDNDRIIHCTYSKANANFAVTPAKGWMGDYSGLPVYYYRLKGSGVTGPTESVTQQRILAIDGSWGPATTRRLQEVLACSIRDGVISGQIRNRANANIPSVQFGSGGSAVIRALQIRLGVTADGNFGPDTCRALQARMGTIQDGEISPISDCVKEMQRKLNENKI</sequence>
<dbReference type="OrthoDB" id="2139777at2"/>
<comment type="caution">
    <text evidence="6">The sequence shown here is derived from an EMBL/GenBank/DDBJ whole genome shotgun (WGS) entry which is preliminary data.</text>
</comment>
<dbReference type="GO" id="GO:0006508">
    <property type="term" value="P:proteolysis"/>
    <property type="evidence" value="ECO:0007669"/>
    <property type="project" value="UniProtKB-KW"/>
</dbReference>
<keyword evidence="7" id="KW-1185">Reference proteome</keyword>
<dbReference type="STRING" id="160454.RV10_GL004924"/>
<dbReference type="RefSeq" id="WP_010756777.1">
    <property type="nucleotide sequence ID" value="NZ_ASWD01000006.1"/>
</dbReference>
<dbReference type="InterPro" id="IPR008044">
    <property type="entry name" value="Phage_lysin"/>
</dbReference>
<accession>R2QI50</accession>
<protein>
    <recommendedName>
        <fullName evidence="5">NlpC/P60 domain-containing protein</fullName>
    </recommendedName>
</protein>
<evidence type="ECO:0000313" key="7">
    <source>
        <dbReference type="Proteomes" id="UP000013782"/>
    </source>
</evidence>
<dbReference type="Proteomes" id="UP000013782">
    <property type="component" value="Unassembled WGS sequence"/>
</dbReference>
<dbReference type="Pfam" id="PF05382">
    <property type="entry name" value="Amidase_5"/>
    <property type="match status" value="1"/>
</dbReference>
<gene>
    <name evidence="6" type="ORF">UAU_01780</name>
</gene>
<evidence type="ECO:0000256" key="2">
    <source>
        <dbReference type="ARBA" id="ARBA00022670"/>
    </source>
</evidence>
<keyword evidence="2" id="KW-0645">Protease</keyword>
<dbReference type="HOGENOM" id="CLU_066847_0_0_9"/>
<evidence type="ECO:0000313" key="6">
    <source>
        <dbReference type="EMBL" id="EOH94858.1"/>
    </source>
</evidence>
<keyword evidence="3" id="KW-0378">Hydrolase</keyword>
<dbReference type="EMBL" id="AJAQ01000014">
    <property type="protein sequence ID" value="EOH94858.1"/>
    <property type="molecule type" value="Genomic_DNA"/>
</dbReference>
<evidence type="ECO:0000256" key="3">
    <source>
        <dbReference type="ARBA" id="ARBA00022801"/>
    </source>
</evidence>